<keyword evidence="4" id="KW-1185">Reference proteome</keyword>
<evidence type="ECO:0000313" key="4">
    <source>
        <dbReference type="Proteomes" id="UP001054252"/>
    </source>
</evidence>
<dbReference type="EMBL" id="BPVZ01000036">
    <property type="protein sequence ID" value="GKV12438.1"/>
    <property type="molecule type" value="Genomic_DNA"/>
</dbReference>
<accession>A0AAV5JM43</accession>
<name>A0AAV5JM43_9ROSI</name>
<organism evidence="3 4">
    <name type="scientific">Rubroshorea leprosula</name>
    <dbReference type="NCBI Taxonomy" id="152421"/>
    <lineage>
        <taxon>Eukaryota</taxon>
        <taxon>Viridiplantae</taxon>
        <taxon>Streptophyta</taxon>
        <taxon>Embryophyta</taxon>
        <taxon>Tracheophyta</taxon>
        <taxon>Spermatophyta</taxon>
        <taxon>Magnoliopsida</taxon>
        <taxon>eudicotyledons</taxon>
        <taxon>Gunneridae</taxon>
        <taxon>Pentapetalae</taxon>
        <taxon>rosids</taxon>
        <taxon>malvids</taxon>
        <taxon>Malvales</taxon>
        <taxon>Dipterocarpaceae</taxon>
        <taxon>Rubroshorea</taxon>
    </lineage>
</organism>
<gene>
    <name evidence="3" type="ORF">SLEP1_g23577</name>
</gene>
<evidence type="ECO:0000313" key="3">
    <source>
        <dbReference type="EMBL" id="GKV12438.1"/>
    </source>
</evidence>
<dbReference type="Pfam" id="PF11250">
    <property type="entry name" value="FAF"/>
    <property type="match status" value="1"/>
</dbReference>
<evidence type="ECO:0000256" key="1">
    <source>
        <dbReference type="ARBA" id="ARBA00008690"/>
    </source>
</evidence>
<protein>
    <recommendedName>
        <fullName evidence="2">FAF domain-containing protein</fullName>
    </recommendedName>
</protein>
<dbReference type="Proteomes" id="UP001054252">
    <property type="component" value="Unassembled WGS sequence"/>
</dbReference>
<sequence length="164" mass="19076">MKSDTLLSLTSSSRSSLGDYIGMESCCDLKEVEESFLSSWACSERRGEPDQYHQRRKTVKREFPPPIPLLSRTENLASHMPWVLKRYYTSDGRLILREEKVRHHEFLRAHRSNGRLTLQLVPLDDDVLLPPFAPEKIENDDEEVHAETTEYIDEVVNEKSRNCT</sequence>
<comment type="caution">
    <text evidence="3">The sequence shown here is derived from an EMBL/GenBank/DDBJ whole genome shotgun (WGS) entry which is preliminary data.</text>
</comment>
<dbReference type="PANTHER" id="PTHR33155:SF17">
    <property type="entry name" value="F2E2.18-RELATED"/>
    <property type="match status" value="1"/>
</dbReference>
<reference evidence="3 4" key="1">
    <citation type="journal article" date="2021" name="Commun. Biol.">
        <title>The genome of Shorea leprosula (Dipterocarpaceae) highlights the ecological relevance of drought in aseasonal tropical rainforests.</title>
        <authorList>
            <person name="Ng K.K.S."/>
            <person name="Kobayashi M.J."/>
            <person name="Fawcett J.A."/>
            <person name="Hatakeyama M."/>
            <person name="Paape T."/>
            <person name="Ng C.H."/>
            <person name="Ang C.C."/>
            <person name="Tnah L.H."/>
            <person name="Lee C.T."/>
            <person name="Nishiyama T."/>
            <person name="Sese J."/>
            <person name="O'Brien M.J."/>
            <person name="Copetti D."/>
            <person name="Mohd Noor M.I."/>
            <person name="Ong R.C."/>
            <person name="Putra M."/>
            <person name="Sireger I.Z."/>
            <person name="Indrioko S."/>
            <person name="Kosugi Y."/>
            <person name="Izuno A."/>
            <person name="Isagi Y."/>
            <person name="Lee S.L."/>
            <person name="Shimizu K.K."/>
        </authorList>
    </citation>
    <scope>NUCLEOTIDE SEQUENCE [LARGE SCALE GENOMIC DNA]</scope>
    <source>
        <strain evidence="3">214</strain>
    </source>
</reference>
<comment type="similarity">
    <text evidence="1">Belongs to the fantastic four family.</text>
</comment>
<dbReference type="InterPro" id="IPR046431">
    <property type="entry name" value="FAF_dom"/>
</dbReference>
<proteinExistence type="inferred from homology"/>
<feature type="domain" description="FAF" evidence="2">
    <location>
        <begin position="62"/>
        <end position="120"/>
    </location>
</feature>
<dbReference type="PANTHER" id="PTHR33155">
    <property type="entry name" value="FANTASTIC FOUR-LIKE PROTEIN (DUF3049)"/>
    <property type="match status" value="1"/>
</dbReference>
<dbReference type="InterPro" id="IPR021410">
    <property type="entry name" value="FAF"/>
</dbReference>
<dbReference type="AlphaFoldDB" id="A0AAV5JM43"/>
<evidence type="ECO:0000259" key="2">
    <source>
        <dbReference type="Pfam" id="PF11250"/>
    </source>
</evidence>